<sequence length="57" mass="6596">MYESNKRPEKKLVSWLFYSSLDKFEVGSLQDGSAVIVVRKFTSYEMRENSASIKSID</sequence>
<dbReference type="Proteomes" id="UP000430404">
    <property type="component" value="Unassembled WGS sequence"/>
</dbReference>
<protein>
    <submittedName>
        <fullName evidence="1">Uncharacterized protein</fullName>
    </submittedName>
</protein>
<evidence type="ECO:0000313" key="1">
    <source>
        <dbReference type="EMBL" id="VXA56371.1"/>
    </source>
</evidence>
<gene>
    <name evidence="1" type="ORF">ACI8B_290076</name>
</gene>
<organism evidence="1 2">
    <name type="scientific">Acinetobacter proteolyticus</name>
    <dbReference type="NCBI Taxonomy" id="1776741"/>
    <lineage>
        <taxon>Bacteria</taxon>
        <taxon>Pseudomonadati</taxon>
        <taxon>Pseudomonadota</taxon>
        <taxon>Gammaproteobacteria</taxon>
        <taxon>Moraxellales</taxon>
        <taxon>Moraxellaceae</taxon>
        <taxon>Acinetobacter</taxon>
    </lineage>
</organism>
<accession>A0A653K8P1</accession>
<reference evidence="1 2" key="1">
    <citation type="submission" date="2019-10" db="EMBL/GenBank/DDBJ databases">
        <authorList>
            <person name="Karimi E."/>
        </authorList>
    </citation>
    <scope>NUCLEOTIDE SEQUENCE [LARGE SCALE GENOMIC DNA]</scope>
    <source>
        <strain evidence="1">Acinetobacter sp. 8BE</strain>
    </source>
</reference>
<name>A0A653K8P1_9GAMM</name>
<dbReference type="EMBL" id="CABWKZ010000022">
    <property type="protein sequence ID" value="VXA56371.1"/>
    <property type="molecule type" value="Genomic_DNA"/>
</dbReference>
<dbReference type="AlphaFoldDB" id="A0A653K8P1"/>
<proteinExistence type="predicted"/>
<evidence type="ECO:0000313" key="2">
    <source>
        <dbReference type="Proteomes" id="UP000430404"/>
    </source>
</evidence>